<dbReference type="InterPro" id="IPR043144">
    <property type="entry name" value="Mal/L-sulf/L-lact_DH-like_ah"/>
</dbReference>
<proteinExistence type="inferred from homology"/>
<evidence type="ECO:0000256" key="2">
    <source>
        <dbReference type="ARBA" id="ARBA00023002"/>
    </source>
</evidence>
<comment type="caution">
    <text evidence="3">The sequence shown here is derived from an EMBL/GenBank/DDBJ whole genome shotgun (WGS) entry which is preliminary data.</text>
</comment>
<dbReference type="Gene3D" id="3.30.1370.60">
    <property type="entry name" value="Hypothetical oxidoreductase yiak, domain 2"/>
    <property type="match status" value="1"/>
</dbReference>
<dbReference type="GeneID" id="93566347"/>
<keyword evidence="2" id="KW-0560">Oxidoreductase</keyword>
<sequence>MRQLPTFQAEVLRKQTEIILTGWGMPDDIAAQTAELIIETDLLGIDSHGISMLPHYHRLLQAGKWRPAARAKIINETPATAVIDGGHSLGHATSLLAIKTAVEKAKTLGLASVVVRHSNHFGAAGLYARYAASQGLIGLVTSTTRGAILVPTGAASAVLGTNPIAFSAPAGKNADFVLDMATTTVAANKVKVYDFYSKPLPSGWVIDENGQPVTDSALAVNNIFQTPKGGLTPVGGAEETGGHKGYGLAMLAQILAGPLAGAAFGATNDKEGMPNVGHFFLVLDPKAFRTENGFKQDLDEIIDTLHATSPSDVQRPVLVAGDPENRQHRERSKNGVPLPTALLGQLQQICLHDNFEFILG</sequence>
<dbReference type="Pfam" id="PF02615">
    <property type="entry name" value="Ldh_2"/>
    <property type="match status" value="1"/>
</dbReference>
<protein>
    <submittedName>
        <fullName evidence="3">Malate dehydrogenase</fullName>
    </submittedName>
</protein>
<keyword evidence="4" id="KW-1185">Reference proteome</keyword>
<dbReference type="Gene3D" id="1.10.1530.10">
    <property type="match status" value="1"/>
</dbReference>
<dbReference type="PANTHER" id="PTHR11091:SF0">
    <property type="entry name" value="MALATE DEHYDROGENASE"/>
    <property type="match status" value="1"/>
</dbReference>
<name>A0A1X0WC11_9GAMM</name>
<dbReference type="STRING" id="1646377.BS640_16495"/>
<evidence type="ECO:0000313" key="4">
    <source>
        <dbReference type="Proteomes" id="UP000192536"/>
    </source>
</evidence>
<dbReference type="SUPFAM" id="SSF89733">
    <property type="entry name" value="L-sulfolactate dehydrogenase-like"/>
    <property type="match status" value="1"/>
</dbReference>
<dbReference type="PANTHER" id="PTHR11091">
    <property type="entry name" value="OXIDOREDUCTASE-RELATED"/>
    <property type="match status" value="1"/>
</dbReference>
<evidence type="ECO:0000313" key="3">
    <source>
        <dbReference type="EMBL" id="ORJ24340.1"/>
    </source>
</evidence>
<dbReference type="AlphaFoldDB" id="A0A1X0WC11"/>
<dbReference type="Proteomes" id="UP000192536">
    <property type="component" value="Unassembled WGS sequence"/>
</dbReference>
<dbReference type="InterPro" id="IPR003767">
    <property type="entry name" value="Malate/L-lactate_DH-like"/>
</dbReference>
<dbReference type="GO" id="GO:0016491">
    <property type="term" value="F:oxidoreductase activity"/>
    <property type="evidence" value="ECO:0007669"/>
    <property type="project" value="UniProtKB-KW"/>
</dbReference>
<dbReference type="RefSeq" id="WP_017492178.1">
    <property type="nucleotide sequence ID" value="NZ_CP049603.1"/>
</dbReference>
<organism evidence="3 4">
    <name type="scientific">Rouxiella badensis</name>
    <dbReference type="NCBI Taxonomy" id="1646377"/>
    <lineage>
        <taxon>Bacteria</taxon>
        <taxon>Pseudomonadati</taxon>
        <taxon>Pseudomonadota</taxon>
        <taxon>Gammaproteobacteria</taxon>
        <taxon>Enterobacterales</taxon>
        <taxon>Yersiniaceae</taxon>
        <taxon>Rouxiella</taxon>
    </lineage>
</organism>
<accession>A0A1X0WC11</accession>
<comment type="similarity">
    <text evidence="1">Belongs to the LDH2/MDH2 oxidoreductase family.</text>
</comment>
<evidence type="ECO:0000256" key="1">
    <source>
        <dbReference type="ARBA" id="ARBA00006056"/>
    </source>
</evidence>
<dbReference type="InterPro" id="IPR036111">
    <property type="entry name" value="Mal/L-sulfo/L-lacto_DH-like_sf"/>
</dbReference>
<reference evidence="3 4" key="1">
    <citation type="journal article" date="2017" name="Int. J. Syst. Evol. Microbiol.">
        <title>Rouxiella badensis sp. nov. and Rouxiella silvae sp. nov. isolated from peat bog soil in Germany and emendation of the genus description.</title>
        <authorList>
            <person name="Le Fleche-Mateos A."/>
            <person name="Kugler J.H."/>
            <person name="Hansen S.H."/>
            <person name="Syldatk C."/>
            <person name="Hausmann R."/>
            <person name="Lomprez F."/>
            <person name="Vandenbogaert M."/>
            <person name="Manuguerra J.C."/>
            <person name="Grimont P.A."/>
        </authorList>
    </citation>
    <scope>NUCLEOTIDE SEQUENCE [LARGE SCALE GENOMIC DNA]</scope>
    <source>
        <strain evidence="3 4">DSM 100043</strain>
    </source>
</reference>
<gene>
    <name evidence="3" type="ORF">BS640_16495</name>
</gene>
<dbReference type="InterPro" id="IPR043143">
    <property type="entry name" value="Mal/L-sulf/L-lact_DH-like_NADP"/>
</dbReference>
<dbReference type="EMBL" id="MRWE01000030">
    <property type="protein sequence ID" value="ORJ24340.1"/>
    <property type="molecule type" value="Genomic_DNA"/>
</dbReference>